<sequence length="343" mass="36886">MDSGFITLMRKLAPDLIDEITRRALILERIAALQPVGRRQLAAKLNLPEREIRNTAAILKDLGYVDLDASGMSLSGKAEEVLETSRAFSKAMSGLTETEKKLCELLPVDRVLIAPGNADEDEQVLSDVGRICAARLRSILVNGNTLAVTGGRTIAAVARSIQSPTPLNVMVVPARGGLGRTVEIQANTLAEEIAGKLGGHYRLIHLPDTLDAAALQEMLKLPEVSEAMELLERADVILHGIGTASGMMKQRRLPHEVQSSLIHQGAKGESFGAYYDLNGKCLMESTNVGVDLAKLKPTCRMIAAAAGASKAEAIISILRHTRHYLLVTDQGAAERMLSILTNS</sequence>
<proteinExistence type="predicted"/>
<keyword evidence="2" id="KW-1185">Reference proteome</keyword>
<organism evidence="1 2">
    <name type="scientific">Aristaeella hokkaidonensis</name>
    <dbReference type="NCBI Taxonomy" id="3046382"/>
    <lineage>
        <taxon>Bacteria</taxon>
        <taxon>Bacillati</taxon>
        <taxon>Bacillota</taxon>
        <taxon>Clostridia</taxon>
        <taxon>Eubacteriales</taxon>
        <taxon>Aristaeellaceae</taxon>
        <taxon>Aristaeella</taxon>
    </lineage>
</organism>
<dbReference type="Proteomes" id="UP000682782">
    <property type="component" value="Chromosome"/>
</dbReference>
<gene>
    <name evidence="1" type="ORF">JYE49_05935</name>
</gene>
<protein>
    <submittedName>
        <fullName evidence="1">Uncharacterized protein</fullName>
    </submittedName>
</protein>
<reference evidence="1" key="1">
    <citation type="submission" date="2021-01" db="EMBL/GenBank/DDBJ databases">
        <title>Complete genome sequence of Clostridiales bacterium R-7.</title>
        <authorList>
            <person name="Mahoney-Kurpe S.C."/>
            <person name="Palevich N."/>
            <person name="Koike S."/>
            <person name="Moon C.D."/>
            <person name="Attwood G.T."/>
        </authorList>
    </citation>
    <scope>NUCLEOTIDE SEQUENCE</scope>
    <source>
        <strain evidence="1">R-7</strain>
    </source>
</reference>
<evidence type="ECO:0000313" key="2">
    <source>
        <dbReference type="Proteomes" id="UP000682782"/>
    </source>
</evidence>
<evidence type="ECO:0000313" key="1">
    <source>
        <dbReference type="EMBL" id="QUC68233.1"/>
    </source>
</evidence>
<dbReference type="EMBL" id="CP068393">
    <property type="protein sequence ID" value="QUC68233.1"/>
    <property type="molecule type" value="Genomic_DNA"/>
</dbReference>
<accession>A0AC61N077</accession>
<name>A0AC61N077_9FIRM</name>